<dbReference type="SMART" id="SM00065">
    <property type="entry name" value="GAF"/>
    <property type="match status" value="1"/>
</dbReference>
<dbReference type="InterPro" id="IPR003018">
    <property type="entry name" value="GAF"/>
</dbReference>
<organism evidence="3 4">
    <name type="scientific">Amycolatopsis rubida</name>
    <dbReference type="NCBI Taxonomy" id="112413"/>
    <lineage>
        <taxon>Bacteria</taxon>
        <taxon>Bacillati</taxon>
        <taxon>Actinomycetota</taxon>
        <taxon>Actinomycetes</taxon>
        <taxon>Pseudonocardiales</taxon>
        <taxon>Pseudonocardiaceae</taxon>
        <taxon>Amycolatopsis</taxon>
    </lineage>
</organism>
<dbReference type="InterPro" id="IPR051448">
    <property type="entry name" value="CdaR-like_regulators"/>
</dbReference>
<sequence length="642" mass="70499">MWTEPARLSVAGVEALLDLLNGDAGADPDDVQRVLDDEGLDPAVERSLATRVQRIRAHLHRAERRRDELAALFASSRELAEQRELDPLLRRLTQRAHDLLGVDLTWLTEIEPDSGESVVKTATGTVSLELEGLRTQRDRGLAWFVAAQRRPHSAPRYHDDQDFRHDTGADRVLDAEGVISVLAVPLIAGEEVIGTLFVAVRHEREFHADQVALLTALADHAAAMLQGARLLAQARSLAEEAEASRRQLGDHVHAMERAHTAYAELTNCVLRGEDAAEVAATLERAVQRRVITLDDEGAPPSGVEVDYPDDQCRRQPSVAVALGESRRTGRFVTIASRQFAGVVAVVSGGAFLGGLLIAEGKSTLGPVEQKTVEDAARIMALLRLKQDALAQAEERVRGELLCELVDSEDGGLDELRMRARARGLNLDDLKRVLVLNVDPAKRGDALHVAASLFRKHGLVAEHAGAVVMALDASEHGDVHWIWQHVRSRLNSEVLVVEAPHAATSRDVPARYREARRCLSLLPALGVTDRGTTTAPYGLYARLFEPNTPDIDDFVEATIGPLVRRDHGTGSEFVRTVSTFAECHASTTKTARALHLHPNTVLQRLERIDKLLGEQWRQPDTFFRVQVAARIHALRQPVIAGAR</sequence>
<dbReference type="InterPro" id="IPR025736">
    <property type="entry name" value="PucR_C-HTH_dom"/>
</dbReference>
<comment type="similarity">
    <text evidence="1">Belongs to the CdaR family.</text>
</comment>
<dbReference type="RefSeq" id="WP_067584870.1">
    <property type="nucleotide sequence ID" value="NZ_JAAGNC010000189.1"/>
</dbReference>
<dbReference type="SUPFAM" id="SSF55781">
    <property type="entry name" value="GAF domain-like"/>
    <property type="match status" value="1"/>
</dbReference>
<evidence type="ECO:0000313" key="3">
    <source>
        <dbReference type="EMBL" id="NEC61251.1"/>
    </source>
</evidence>
<name>A0ABX0C0J3_9PSEU</name>
<feature type="domain" description="GAF" evidence="2">
    <location>
        <begin position="84"/>
        <end position="235"/>
    </location>
</feature>
<comment type="caution">
    <text evidence="3">The sequence shown here is derived from an EMBL/GenBank/DDBJ whole genome shotgun (WGS) entry which is preliminary data.</text>
</comment>
<dbReference type="InterPro" id="IPR041522">
    <property type="entry name" value="CdaR_GGDEF"/>
</dbReference>
<dbReference type="InterPro" id="IPR042070">
    <property type="entry name" value="PucR_C-HTH_sf"/>
</dbReference>
<dbReference type="PANTHER" id="PTHR33744:SF1">
    <property type="entry name" value="DNA-BINDING TRANSCRIPTIONAL ACTIVATOR ADER"/>
    <property type="match status" value="1"/>
</dbReference>
<evidence type="ECO:0000313" key="4">
    <source>
        <dbReference type="Proteomes" id="UP000470404"/>
    </source>
</evidence>
<dbReference type="Pfam" id="PF17853">
    <property type="entry name" value="GGDEF_2"/>
    <property type="match status" value="1"/>
</dbReference>
<dbReference type="Gene3D" id="3.30.450.40">
    <property type="match status" value="1"/>
</dbReference>
<dbReference type="PANTHER" id="PTHR33744">
    <property type="entry name" value="CARBOHYDRATE DIACID REGULATOR"/>
    <property type="match status" value="1"/>
</dbReference>
<dbReference type="Pfam" id="PF13185">
    <property type="entry name" value="GAF_2"/>
    <property type="match status" value="1"/>
</dbReference>
<dbReference type="InterPro" id="IPR029016">
    <property type="entry name" value="GAF-like_dom_sf"/>
</dbReference>
<dbReference type="EMBL" id="JAAGNC010000189">
    <property type="protein sequence ID" value="NEC61251.1"/>
    <property type="molecule type" value="Genomic_DNA"/>
</dbReference>
<dbReference type="Pfam" id="PF13556">
    <property type="entry name" value="HTH_30"/>
    <property type="match status" value="1"/>
</dbReference>
<protein>
    <submittedName>
        <fullName evidence="3">GAF domain-containing protein</fullName>
    </submittedName>
</protein>
<reference evidence="3 4" key="1">
    <citation type="submission" date="2020-01" db="EMBL/GenBank/DDBJ databases">
        <title>Insect and environment-associated Actinomycetes.</title>
        <authorList>
            <person name="Currrie C."/>
            <person name="Chevrette M."/>
            <person name="Carlson C."/>
            <person name="Stubbendieck R."/>
            <person name="Wendt-Pienkowski E."/>
        </authorList>
    </citation>
    <scope>NUCLEOTIDE SEQUENCE [LARGE SCALE GENOMIC DNA]</scope>
    <source>
        <strain evidence="3 4">SID8386</strain>
    </source>
</reference>
<keyword evidence="4" id="KW-1185">Reference proteome</keyword>
<gene>
    <name evidence="3" type="ORF">G3I59_38040</name>
</gene>
<evidence type="ECO:0000259" key="2">
    <source>
        <dbReference type="SMART" id="SM00065"/>
    </source>
</evidence>
<evidence type="ECO:0000256" key="1">
    <source>
        <dbReference type="ARBA" id="ARBA00006754"/>
    </source>
</evidence>
<dbReference type="Gene3D" id="1.10.10.2840">
    <property type="entry name" value="PucR C-terminal helix-turn-helix domain"/>
    <property type="match status" value="1"/>
</dbReference>
<accession>A0ABX0C0J3</accession>
<dbReference type="Proteomes" id="UP000470404">
    <property type="component" value="Unassembled WGS sequence"/>
</dbReference>
<proteinExistence type="inferred from homology"/>